<protein>
    <recommendedName>
        <fullName evidence="4">HTH-type transcriptional repressor AllR</fullName>
    </recommendedName>
    <alternativeName>
        <fullName evidence="5">Negative regulator of allantoin and glyoxylate utilization operons</fullName>
    </alternativeName>
</protein>
<dbReference type="Gene3D" id="1.10.10.10">
    <property type="entry name" value="Winged helix-like DNA-binding domain superfamily/Winged helix DNA-binding domain"/>
    <property type="match status" value="1"/>
</dbReference>
<dbReference type="PROSITE" id="PS51078">
    <property type="entry name" value="ICLR_ED"/>
    <property type="match status" value="1"/>
</dbReference>
<evidence type="ECO:0000259" key="6">
    <source>
        <dbReference type="PROSITE" id="PS51077"/>
    </source>
</evidence>
<keyword evidence="1" id="KW-0805">Transcription regulation</keyword>
<dbReference type="Pfam" id="PF01614">
    <property type="entry name" value="IclR_C"/>
    <property type="match status" value="1"/>
</dbReference>
<evidence type="ECO:0000313" key="8">
    <source>
        <dbReference type="EMBL" id="SEQ78910.1"/>
    </source>
</evidence>
<dbReference type="InterPro" id="IPR005471">
    <property type="entry name" value="Tscrpt_reg_IclR_N"/>
</dbReference>
<dbReference type="OrthoDB" id="31778at2"/>
<evidence type="ECO:0000259" key="7">
    <source>
        <dbReference type="PROSITE" id="PS51078"/>
    </source>
</evidence>
<dbReference type="InterPro" id="IPR050707">
    <property type="entry name" value="HTH_MetabolicPath_Reg"/>
</dbReference>
<evidence type="ECO:0000256" key="1">
    <source>
        <dbReference type="ARBA" id="ARBA00023015"/>
    </source>
</evidence>
<dbReference type="PANTHER" id="PTHR30136">
    <property type="entry name" value="HELIX-TURN-HELIX TRANSCRIPTIONAL REGULATOR, ICLR FAMILY"/>
    <property type="match status" value="1"/>
</dbReference>
<dbReference type="SUPFAM" id="SSF55781">
    <property type="entry name" value="GAF domain-like"/>
    <property type="match status" value="1"/>
</dbReference>
<evidence type="ECO:0000256" key="5">
    <source>
        <dbReference type="ARBA" id="ARBA00042627"/>
    </source>
</evidence>
<dbReference type="InterPro" id="IPR036388">
    <property type="entry name" value="WH-like_DNA-bd_sf"/>
</dbReference>
<dbReference type="GO" id="GO:0003700">
    <property type="term" value="F:DNA-binding transcription factor activity"/>
    <property type="evidence" value="ECO:0007669"/>
    <property type="project" value="TreeGrafter"/>
</dbReference>
<accession>A0A1H9IWE8</accession>
<dbReference type="STRING" id="355243.SAMN03080615_02723"/>
<name>A0A1H9IWE8_9GAMM</name>
<dbReference type="SUPFAM" id="SSF46785">
    <property type="entry name" value="Winged helix' DNA-binding domain"/>
    <property type="match status" value="1"/>
</dbReference>
<keyword evidence="9" id="KW-1185">Reference proteome</keyword>
<feature type="domain" description="IclR-ED" evidence="7">
    <location>
        <begin position="62"/>
        <end position="244"/>
    </location>
</feature>
<evidence type="ECO:0000256" key="3">
    <source>
        <dbReference type="ARBA" id="ARBA00023163"/>
    </source>
</evidence>
<dbReference type="EMBL" id="FOGB01000008">
    <property type="protein sequence ID" value="SEQ78910.1"/>
    <property type="molecule type" value="Genomic_DNA"/>
</dbReference>
<evidence type="ECO:0000256" key="2">
    <source>
        <dbReference type="ARBA" id="ARBA00023125"/>
    </source>
</evidence>
<dbReference type="RefSeq" id="WP_091359227.1">
    <property type="nucleotide sequence ID" value="NZ_AP025284.1"/>
</dbReference>
<dbReference type="SMART" id="SM00346">
    <property type="entry name" value="HTH_ICLR"/>
    <property type="match status" value="1"/>
</dbReference>
<dbReference type="AlphaFoldDB" id="A0A1H9IWE8"/>
<reference evidence="9" key="1">
    <citation type="submission" date="2016-10" db="EMBL/GenBank/DDBJ databases">
        <authorList>
            <person name="Varghese N."/>
            <person name="Submissions S."/>
        </authorList>
    </citation>
    <scope>NUCLEOTIDE SEQUENCE [LARGE SCALE GENOMIC DNA]</scope>
    <source>
        <strain evidence="9">DSM 18887</strain>
    </source>
</reference>
<dbReference type="InterPro" id="IPR036390">
    <property type="entry name" value="WH_DNA-bd_sf"/>
</dbReference>
<dbReference type="Pfam" id="PF09339">
    <property type="entry name" value="HTH_IclR"/>
    <property type="match status" value="1"/>
</dbReference>
<dbReference type="Gene3D" id="3.30.450.40">
    <property type="match status" value="1"/>
</dbReference>
<dbReference type="PANTHER" id="PTHR30136:SF24">
    <property type="entry name" value="HTH-TYPE TRANSCRIPTIONAL REPRESSOR ALLR"/>
    <property type="match status" value="1"/>
</dbReference>
<dbReference type="PROSITE" id="PS51077">
    <property type="entry name" value="HTH_ICLR"/>
    <property type="match status" value="1"/>
</dbReference>
<feature type="domain" description="HTH iclR-type" evidence="6">
    <location>
        <begin position="1"/>
        <end position="61"/>
    </location>
</feature>
<organism evidence="8 9">
    <name type="scientific">Amphritea atlantica</name>
    <dbReference type="NCBI Taxonomy" id="355243"/>
    <lineage>
        <taxon>Bacteria</taxon>
        <taxon>Pseudomonadati</taxon>
        <taxon>Pseudomonadota</taxon>
        <taxon>Gammaproteobacteria</taxon>
        <taxon>Oceanospirillales</taxon>
        <taxon>Oceanospirillaceae</taxon>
        <taxon>Amphritea</taxon>
    </lineage>
</organism>
<dbReference type="InterPro" id="IPR029016">
    <property type="entry name" value="GAF-like_dom_sf"/>
</dbReference>
<gene>
    <name evidence="8" type="ORF">SAMN03080615_02723</name>
</gene>
<sequence>MTSLSKMLNVLNMFGPDSLLLDVDSIADGMGLSRATAYRYVKELCESGLLSRVDGQYTLGPRIIELDWMMRRYDPLLSNGREIISELCKTTGLNVYISVFYDGHIINTYINSPDTEYGFSFGRGQPLPLFKGAQSKVLVSYQKGRKLKKLFYEAIENSAEYDFTWKSFSQVTRSIRQDGYCITHDELNSGLTGIAAPIIKPGTEDILGSIAAVGGTSSFQLLRHEAVIELVKSAANRIAARIVSSESDKETAAETVS</sequence>
<dbReference type="InterPro" id="IPR014757">
    <property type="entry name" value="Tscrpt_reg_IclR_C"/>
</dbReference>
<dbReference type="GO" id="GO:0003677">
    <property type="term" value="F:DNA binding"/>
    <property type="evidence" value="ECO:0007669"/>
    <property type="project" value="UniProtKB-KW"/>
</dbReference>
<evidence type="ECO:0000256" key="4">
    <source>
        <dbReference type="ARBA" id="ARBA00040379"/>
    </source>
</evidence>
<keyword evidence="2" id="KW-0238">DNA-binding</keyword>
<evidence type="ECO:0000313" key="9">
    <source>
        <dbReference type="Proteomes" id="UP000198749"/>
    </source>
</evidence>
<proteinExistence type="predicted"/>
<keyword evidence="3" id="KW-0804">Transcription</keyword>
<dbReference type="Proteomes" id="UP000198749">
    <property type="component" value="Unassembled WGS sequence"/>
</dbReference>
<dbReference type="GO" id="GO:0045892">
    <property type="term" value="P:negative regulation of DNA-templated transcription"/>
    <property type="evidence" value="ECO:0007669"/>
    <property type="project" value="TreeGrafter"/>
</dbReference>